<comment type="caution">
    <text evidence="2">The sequence shown here is derived from an EMBL/GenBank/DDBJ whole genome shotgun (WGS) entry which is preliminary data.</text>
</comment>
<dbReference type="Gene3D" id="3.10.180.10">
    <property type="entry name" value="2,3-Dihydroxybiphenyl 1,2-Dioxygenase, domain 1"/>
    <property type="match status" value="1"/>
</dbReference>
<dbReference type="PANTHER" id="PTHR35908:SF1">
    <property type="entry name" value="CONSERVED PROTEIN"/>
    <property type="match status" value="1"/>
</dbReference>
<dbReference type="SUPFAM" id="SSF54593">
    <property type="entry name" value="Glyoxalase/Bleomycin resistance protein/Dihydroxybiphenyl dioxygenase"/>
    <property type="match status" value="1"/>
</dbReference>
<dbReference type="CDD" id="cd06587">
    <property type="entry name" value="VOC"/>
    <property type="match status" value="1"/>
</dbReference>
<sequence>MRPAAATLLQRVLQRPELSVPVGIMRTMTALTVASVNVDSLDPERLAAFWAAATGGSITGKHEDFVFVSPPEEGGVMLFFQRVDRKEPGRNTLHLDFGVPEGERESEVRRLEGLGAERQWEVVGEVPWVDWTTMTDPEGNLFCVGSKPEGK</sequence>
<dbReference type="InterPro" id="IPR041581">
    <property type="entry name" value="Glyoxalase_6"/>
</dbReference>
<gene>
    <name evidence="2" type="ORF">GCM10023175_15580</name>
</gene>
<evidence type="ECO:0000313" key="2">
    <source>
        <dbReference type="EMBL" id="GAA4541538.1"/>
    </source>
</evidence>
<accession>A0ABP8RM12</accession>
<keyword evidence="3" id="KW-1185">Reference proteome</keyword>
<dbReference type="PANTHER" id="PTHR35908">
    <property type="entry name" value="HYPOTHETICAL FUSION PROTEIN"/>
    <property type="match status" value="1"/>
</dbReference>
<dbReference type="EMBL" id="BAABGT010000024">
    <property type="protein sequence ID" value="GAA4541538.1"/>
    <property type="molecule type" value="Genomic_DNA"/>
</dbReference>
<dbReference type="PROSITE" id="PS51819">
    <property type="entry name" value="VOC"/>
    <property type="match status" value="1"/>
</dbReference>
<evidence type="ECO:0000259" key="1">
    <source>
        <dbReference type="PROSITE" id="PS51819"/>
    </source>
</evidence>
<protein>
    <recommendedName>
        <fullName evidence="1">VOC domain-containing protein</fullName>
    </recommendedName>
</protein>
<dbReference type="Pfam" id="PF18029">
    <property type="entry name" value="Glyoxalase_6"/>
    <property type="match status" value="1"/>
</dbReference>
<reference evidence="3" key="1">
    <citation type="journal article" date="2019" name="Int. J. Syst. Evol. Microbiol.">
        <title>The Global Catalogue of Microorganisms (GCM) 10K type strain sequencing project: providing services to taxonomists for standard genome sequencing and annotation.</title>
        <authorList>
            <consortium name="The Broad Institute Genomics Platform"/>
            <consortium name="The Broad Institute Genome Sequencing Center for Infectious Disease"/>
            <person name="Wu L."/>
            <person name="Ma J."/>
        </authorList>
    </citation>
    <scope>NUCLEOTIDE SEQUENCE [LARGE SCALE GENOMIC DNA]</scope>
    <source>
        <strain evidence="3">JCM 17906</strain>
    </source>
</reference>
<dbReference type="Proteomes" id="UP001501598">
    <property type="component" value="Unassembled WGS sequence"/>
</dbReference>
<name>A0ABP8RM12_9PSEU</name>
<dbReference type="InterPro" id="IPR029068">
    <property type="entry name" value="Glyas_Bleomycin-R_OHBP_Dase"/>
</dbReference>
<organism evidence="2 3">
    <name type="scientific">Pseudonocardia xishanensis</name>
    <dbReference type="NCBI Taxonomy" id="630995"/>
    <lineage>
        <taxon>Bacteria</taxon>
        <taxon>Bacillati</taxon>
        <taxon>Actinomycetota</taxon>
        <taxon>Actinomycetes</taxon>
        <taxon>Pseudonocardiales</taxon>
        <taxon>Pseudonocardiaceae</taxon>
        <taxon>Pseudonocardia</taxon>
    </lineage>
</organism>
<dbReference type="InterPro" id="IPR037523">
    <property type="entry name" value="VOC_core"/>
</dbReference>
<feature type="domain" description="VOC" evidence="1">
    <location>
        <begin position="32"/>
        <end position="147"/>
    </location>
</feature>
<evidence type="ECO:0000313" key="3">
    <source>
        <dbReference type="Proteomes" id="UP001501598"/>
    </source>
</evidence>
<proteinExistence type="predicted"/>